<feature type="compositionally biased region" description="Gly residues" evidence="1">
    <location>
        <begin position="214"/>
        <end position="223"/>
    </location>
</feature>
<sequence>MTQSGQGNEPRVPAAPPEPPARPAPEWGAPWQPAAGRAPLPPENPPGDSEATQYLPPVGGAPMPGTPLPPRPYAAPPAPPGAGVGGTGGGIPPIPGIADSASEATQLLSPPPADAPATQYLPPVVNADEYRPAPQRTSDAEATAFLPPVSGGAGPSRPGDADATAFLPPVGGGAGPARPGDAEATAFLPPVGGGAVPAGPGDAEATAFLPPVGGPGAGAGSGPGAATPFTVMAREGERPPPAEFDTLFRAAAPTQHLPPVPPARPAAPSPMAAAPPPPPPASRAAAPAASRRPRKKPPALVITAVVAGCAVAGLGAGALLSGGDDDKSGKENTAVASPAPSEGAKDKGKDPAQPTPDGSAKPADPAEAQAKALDALLKDSNNSRDAVIKAVDSTRNCKDLDKSAADLRDAAGQRNALVGRLDQTAVDKLPGDNAELKAQLAKAWKSSAAADSHYAAWARQTDGKKGCAGGHARPSKDSVLGDRASADATTAKKKAADLWNPIAKQYGLTTHEWTQL</sequence>
<dbReference type="RefSeq" id="WP_099201755.1">
    <property type="nucleotide sequence ID" value="NZ_JBIRXA010000006.1"/>
</dbReference>
<organism evidence="2 3">
    <name type="scientific">Streptomyces cinnamoneus</name>
    <name type="common">Streptoverticillium cinnamoneum</name>
    <dbReference type="NCBI Taxonomy" id="53446"/>
    <lineage>
        <taxon>Bacteria</taxon>
        <taxon>Bacillati</taxon>
        <taxon>Actinomycetota</taxon>
        <taxon>Actinomycetes</taxon>
        <taxon>Kitasatosporales</taxon>
        <taxon>Streptomycetaceae</taxon>
        <taxon>Streptomyces</taxon>
        <taxon>Streptomyces cinnamoneus group</taxon>
    </lineage>
</organism>
<feature type="region of interest" description="Disordered" evidence="1">
    <location>
        <begin position="250"/>
        <end position="296"/>
    </location>
</feature>
<protein>
    <submittedName>
        <fullName evidence="2">Uncharacterized protein</fullName>
    </submittedName>
</protein>
<evidence type="ECO:0000313" key="2">
    <source>
        <dbReference type="EMBL" id="PHQ48807.1"/>
    </source>
</evidence>
<reference evidence="2 3" key="1">
    <citation type="journal article" date="2017" name="Biochemistry">
        <title>Identification of the Biosynthetic Pathway for the Antibiotic Bicyclomycin.</title>
        <authorList>
            <person name="Patteson J."/>
            <person name="Cai W."/>
            <person name="Johnson R.A."/>
            <person name="Santa Maria K."/>
            <person name="Li B."/>
        </authorList>
    </citation>
    <scope>NUCLEOTIDE SEQUENCE [LARGE SCALE GENOMIC DNA]</scope>
    <source>
        <strain evidence="2 3">ATCC 21532</strain>
    </source>
</reference>
<evidence type="ECO:0000256" key="1">
    <source>
        <dbReference type="SAM" id="MobiDB-lite"/>
    </source>
</evidence>
<accession>A0A2G1XC27</accession>
<gene>
    <name evidence="2" type="ORF">BLA24_27450</name>
</gene>
<dbReference type="EMBL" id="NHZO01000156">
    <property type="protein sequence ID" value="PHQ48807.1"/>
    <property type="molecule type" value="Genomic_DNA"/>
</dbReference>
<feature type="region of interest" description="Disordered" evidence="1">
    <location>
        <begin position="1"/>
        <end position="228"/>
    </location>
</feature>
<feature type="compositionally biased region" description="Pro residues" evidence="1">
    <location>
        <begin position="64"/>
        <end position="80"/>
    </location>
</feature>
<feature type="compositionally biased region" description="Gly residues" evidence="1">
    <location>
        <begin position="82"/>
        <end position="91"/>
    </location>
</feature>
<dbReference type="OrthoDB" id="3763497at2"/>
<feature type="compositionally biased region" description="Pro residues" evidence="1">
    <location>
        <begin position="13"/>
        <end position="23"/>
    </location>
</feature>
<feature type="region of interest" description="Disordered" evidence="1">
    <location>
        <begin position="316"/>
        <end position="368"/>
    </location>
</feature>
<comment type="caution">
    <text evidence="2">The sequence shown here is derived from an EMBL/GenBank/DDBJ whole genome shotgun (WGS) entry which is preliminary data.</text>
</comment>
<feature type="compositionally biased region" description="Pro residues" evidence="1">
    <location>
        <begin position="256"/>
        <end position="281"/>
    </location>
</feature>
<proteinExistence type="predicted"/>
<dbReference type="AlphaFoldDB" id="A0A2G1XC27"/>
<feature type="region of interest" description="Disordered" evidence="1">
    <location>
        <begin position="462"/>
        <end position="484"/>
    </location>
</feature>
<keyword evidence="3" id="KW-1185">Reference proteome</keyword>
<dbReference type="Proteomes" id="UP000222531">
    <property type="component" value="Unassembled WGS sequence"/>
</dbReference>
<evidence type="ECO:0000313" key="3">
    <source>
        <dbReference type="Proteomes" id="UP000222531"/>
    </source>
</evidence>
<name>A0A2G1XC27_STRCJ</name>